<dbReference type="CDD" id="cd09024">
    <property type="entry name" value="Aldose_epim_lacX"/>
    <property type="match status" value="1"/>
</dbReference>
<reference evidence="1 2" key="1">
    <citation type="submission" date="2018-12" db="EMBL/GenBank/DDBJ databases">
        <authorList>
            <person name="Criscuolo A."/>
        </authorList>
    </citation>
    <scope>NUCLEOTIDE SEQUENCE [LARGE SCALE GENOMIC DNA]</scope>
    <source>
        <strain evidence="1">ACIP1116281</strain>
    </source>
</reference>
<dbReference type="SUPFAM" id="SSF74650">
    <property type="entry name" value="Galactose mutarotase-like"/>
    <property type="match status" value="1"/>
</dbReference>
<dbReference type="GO" id="GO:0005975">
    <property type="term" value="P:carbohydrate metabolic process"/>
    <property type="evidence" value="ECO:0007669"/>
    <property type="project" value="InterPro"/>
</dbReference>
<dbReference type="GO" id="GO:0030246">
    <property type="term" value="F:carbohydrate binding"/>
    <property type="evidence" value="ECO:0007669"/>
    <property type="project" value="InterPro"/>
</dbReference>
<sequence length="288" mass="31753">MQLTRIGNGELTVDIAALGAEMQSIQTRDGRHWLWHGDASYWTGRSPILFPMVGKAPNDTVTIEGERYQMSQHGFARRSNFTLVVEESDRCIYRLEASEASRALYPFDFRLDVEHRVHGRSVSVTAEVTNRDHRPMPFGIGFHPAFAWPLPGAAGQPHRIALDNQSDPALHRLSGGLVVPEQLPSPFDNGLLTLDHSLFRNDAMIFPQGAGAGLRYGPETGPALRFSWENLPNFAIWSKPGAGFVCLEPWRGTAAEVGGSDDLSERPYAETLGPGALGRYRFTAEVIG</sequence>
<dbReference type="EMBL" id="UZWD01000027">
    <property type="protein sequence ID" value="VDS05107.1"/>
    <property type="molecule type" value="Genomic_DNA"/>
</dbReference>
<dbReference type="GO" id="GO:0016853">
    <property type="term" value="F:isomerase activity"/>
    <property type="evidence" value="ECO:0007669"/>
    <property type="project" value="InterPro"/>
</dbReference>
<dbReference type="InterPro" id="IPR011013">
    <property type="entry name" value="Gal_mutarotase_sf_dom"/>
</dbReference>
<evidence type="ECO:0000313" key="2">
    <source>
        <dbReference type="Proteomes" id="UP000268844"/>
    </source>
</evidence>
<dbReference type="OrthoDB" id="9795355at2"/>
<accession>A0A447ICB3</accession>
<organism evidence="1 2">
    <name type="scientific">Devosia equisanguinis</name>
    <dbReference type="NCBI Taxonomy" id="2490941"/>
    <lineage>
        <taxon>Bacteria</taxon>
        <taxon>Pseudomonadati</taxon>
        <taxon>Pseudomonadota</taxon>
        <taxon>Alphaproteobacteria</taxon>
        <taxon>Hyphomicrobiales</taxon>
        <taxon>Devosiaceae</taxon>
        <taxon>Devosia</taxon>
    </lineage>
</organism>
<dbReference type="InterPro" id="IPR008183">
    <property type="entry name" value="Aldose_1/G6P_1-epimerase"/>
</dbReference>
<dbReference type="RefSeq" id="WP_126150649.1">
    <property type="nucleotide sequence ID" value="NZ_JBHTMH010000003.1"/>
</dbReference>
<dbReference type="InterPro" id="IPR037481">
    <property type="entry name" value="LacX"/>
</dbReference>
<dbReference type="AlphaFoldDB" id="A0A447ICB3"/>
<evidence type="ECO:0000313" key="1">
    <source>
        <dbReference type="EMBL" id="VDS05107.1"/>
    </source>
</evidence>
<name>A0A447ICB3_9HYPH</name>
<dbReference type="Gene3D" id="2.70.98.10">
    <property type="match status" value="1"/>
</dbReference>
<keyword evidence="2" id="KW-1185">Reference proteome</keyword>
<gene>
    <name evidence="1" type="ORF">DEVEQU_02248</name>
</gene>
<dbReference type="InterPro" id="IPR014718">
    <property type="entry name" value="GH-type_carb-bd"/>
</dbReference>
<dbReference type="Pfam" id="PF01263">
    <property type="entry name" value="Aldose_epim"/>
    <property type="match status" value="1"/>
</dbReference>
<dbReference type="Proteomes" id="UP000268844">
    <property type="component" value="Unassembled WGS sequence"/>
</dbReference>
<proteinExistence type="predicted"/>
<protein>
    <submittedName>
        <fullName evidence="1">Aldose 1-epimerase</fullName>
    </submittedName>
</protein>